<dbReference type="PROSITE" id="PS50302">
    <property type="entry name" value="PUM"/>
    <property type="match status" value="7"/>
</dbReference>
<evidence type="ECO:0000259" key="9">
    <source>
        <dbReference type="PROSITE" id="PS50303"/>
    </source>
</evidence>
<dbReference type="Proteomes" id="UP001180020">
    <property type="component" value="Unassembled WGS sequence"/>
</dbReference>
<dbReference type="InterPro" id="IPR033712">
    <property type="entry name" value="Pumilio_RNA-bd"/>
</dbReference>
<keyword evidence="11" id="KW-1185">Reference proteome</keyword>
<comment type="function">
    <text evidence="6">Sequence-specific RNA-binding protein that regulates translation and mRNA stability by binding the 3'-UTR of target mRNAs. Binds the APUM-binding elements (APBEs) in the 3'-UTR mRNA sequence of CLV1, PNH, WUS and FAS2.</text>
</comment>
<feature type="repeat" description="Pumilio" evidence="7">
    <location>
        <begin position="657"/>
        <end position="692"/>
    </location>
</feature>
<comment type="caution">
    <text evidence="10">The sequence shown here is derived from an EMBL/GenBank/DDBJ whole genome shotgun (WGS) entry which is preliminary data.</text>
</comment>
<feature type="region of interest" description="Disordered" evidence="8">
    <location>
        <begin position="263"/>
        <end position="297"/>
    </location>
</feature>
<feature type="domain" description="PUM-HD" evidence="9">
    <location>
        <begin position="601"/>
        <end position="941"/>
    </location>
</feature>
<evidence type="ECO:0000313" key="10">
    <source>
        <dbReference type="EMBL" id="KAK1308709.1"/>
    </source>
</evidence>
<dbReference type="GO" id="GO:0005737">
    <property type="term" value="C:cytoplasm"/>
    <property type="evidence" value="ECO:0007669"/>
    <property type="project" value="UniProtKB-SubCell"/>
</dbReference>
<dbReference type="Pfam" id="PF00806">
    <property type="entry name" value="PUF"/>
    <property type="match status" value="8"/>
</dbReference>
<keyword evidence="3" id="KW-0677">Repeat</keyword>
<dbReference type="Pfam" id="PF07990">
    <property type="entry name" value="NABP"/>
    <property type="match status" value="2"/>
</dbReference>
<keyword evidence="5" id="KW-0694">RNA-binding</keyword>
<feature type="repeat" description="Pumilio" evidence="7">
    <location>
        <begin position="838"/>
        <end position="873"/>
    </location>
</feature>
<feature type="repeat" description="Pumilio" evidence="7">
    <location>
        <begin position="693"/>
        <end position="729"/>
    </location>
</feature>
<feature type="repeat" description="Pumilio" evidence="7">
    <location>
        <begin position="765"/>
        <end position="801"/>
    </location>
</feature>
<dbReference type="FunFam" id="1.25.10.10:FF:000004">
    <property type="entry name" value="Pumilio homolog 1 isoform 2"/>
    <property type="match status" value="1"/>
</dbReference>
<dbReference type="SMART" id="SM00025">
    <property type="entry name" value="Pumilio"/>
    <property type="match status" value="8"/>
</dbReference>
<evidence type="ECO:0000256" key="6">
    <source>
        <dbReference type="ARBA" id="ARBA00055193"/>
    </source>
</evidence>
<evidence type="ECO:0000256" key="7">
    <source>
        <dbReference type="PROSITE-ProRule" id="PRU00317"/>
    </source>
</evidence>
<dbReference type="InterPro" id="IPR033133">
    <property type="entry name" value="PUM-HD"/>
</dbReference>
<feature type="repeat" description="Pumilio" evidence="7">
    <location>
        <begin position="621"/>
        <end position="656"/>
    </location>
</feature>
<dbReference type="CDD" id="cd07920">
    <property type="entry name" value="Pumilio"/>
    <property type="match status" value="1"/>
</dbReference>
<dbReference type="AlphaFoldDB" id="A0AAV9E739"/>
<accession>A0AAV9E739</accession>
<proteinExistence type="predicted"/>
<feature type="repeat" description="Pumilio" evidence="7">
    <location>
        <begin position="874"/>
        <end position="915"/>
    </location>
</feature>
<evidence type="ECO:0000256" key="5">
    <source>
        <dbReference type="ARBA" id="ARBA00022884"/>
    </source>
</evidence>
<gene>
    <name evidence="10" type="ORF">QJS10_CPA09g01788</name>
</gene>
<reference evidence="10" key="2">
    <citation type="submission" date="2023-06" db="EMBL/GenBank/DDBJ databases">
        <authorList>
            <person name="Ma L."/>
            <person name="Liu K.-W."/>
            <person name="Li Z."/>
            <person name="Hsiao Y.-Y."/>
            <person name="Qi Y."/>
            <person name="Fu T."/>
            <person name="Tang G."/>
            <person name="Zhang D."/>
            <person name="Sun W.-H."/>
            <person name="Liu D.-K."/>
            <person name="Li Y."/>
            <person name="Chen G.-Z."/>
            <person name="Liu X.-D."/>
            <person name="Liao X.-Y."/>
            <person name="Jiang Y.-T."/>
            <person name="Yu X."/>
            <person name="Hao Y."/>
            <person name="Huang J."/>
            <person name="Zhao X.-W."/>
            <person name="Ke S."/>
            <person name="Chen Y.-Y."/>
            <person name="Wu W.-L."/>
            <person name="Hsu J.-L."/>
            <person name="Lin Y.-F."/>
            <person name="Huang M.-D."/>
            <person name="Li C.-Y."/>
            <person name="Huang L."/>
            <person name="Wang Z.-W."/>
            <person name="Zhao X."/>
            <person name="Zhong W.-Y."/>
            <person name="Peng D.-H."/>
            <person name="Ahmad S."/>
            <person name="Lan S."/>
            <person name="Zhang J.-S."/>
            <person name="Tsai W.-C."/>
            <person name="Van De Peer Y."/>
            <person name="Liu Z.-J."/>
        </authorList>
    </citation>
    <scope>NUCLEOTIDE SEQUENCE</scope>
    <source>
        <strain evidence="10">CP</strain>
        <tissue evidence="10">Leaves</tissue>
    </source>
</reference>
<evidence type="ECO:0000256" key="8">
    <source>
        <dbReference type="SAM" id="MobiDB-lite"/>
    </source>
</evidence>
<evidence type="ECO:0000313" key="11">
    <source>
        <dbReference type="Proteomes" id="UP001180020"/>
    </source>
</evidence>
<dbReference type="InterPro" id="IPR001313">
    <property type="entry name" value="Pumilio_RNA-bd_rpt"/>
</dbReference>
<keyword evidence="2" id="KW-0963">Cytoplasm</keyword>
<organism evidence="10 11">
    <name type="scientific">Acorus calamus</name>
    <name type="common">Sweet flag</name>
    <dbReference type="NCBI Taxonomy" id="4465"/>
    <lineage>
        <taxon>Eukaryota</taxon>
        <taxon>Viridiplantae</taxon>
        <taxon>Streptophyta</taxon>
        <taxon>Embryophyta</taxon>
        <taxon>Tracheophyta</taxon>
        <taxon>Spermatophyta</taxon>
        <taxon>Magnoliopsida</taxon>
        <taxon>Liliopsida</taxon>
        <taxon>Acoraceae</taxon>
        <taxon>Acorus</taxon>
    </lineage>
</organism>
<protein>
    <recommendedName>
        <fullName evidence="9">PUM-HD domain-containing protein</fullName>
    </recommendedName>
</protein>
<feature type="compositionally biased region" description="Polar residues" evidence="8">
    <location>
        <begin position="263"/>
        <end position="272"/>
    </location>
</feature>
<sequence>MVTESSRTLGGGNLEEGIGDGNGRLDLDAVLLERRRRQQLAVGRERELNIIRSGSAPPSVEGSLAAVGSLIGGAAGGPEGTGVGGEDIRTHPAYLSYYYSNENLNPRLPPPAVSREDWRVISQRIRTDGNRNSLFTSQPGVFDGVEAQRSLSRQASAEWLDRGSDGLIGWSGGGANARRKSFTDVLQEGLGQSPLVHLSRPASRNAMDDVIERLSVPDEQPSHLLTGLEPVEGLHSGAATPGLARDHNIGSSVPQSFASVVGSSLSRSTTPDPQMVGRSPSPHLHSVGGMGSDTTRKPISAPNKLNGVSSYMPDHADVATALSGLSLSKSMVVDGRNHVQNQLFQELADQSNMSSLAYNAFSTTNGVLPDLSLSNMPSDGQTNLPREMSSVNQYGKVIAGGSTSSENAYYHGTNLSSLDITGSDVNRYPISRKHLAVTNSQLDSGSAGQYPNTILDQLGTGVNMPIMDQLYLLQRADFASQAENLSDSSGRNYVSPSQMDLHGFQKTAYFEALLAQQKSQYGMPYLGKSGHLDNGYYRSSFGLGVPYPASPMANSFLPSMGSRSPLRQTEHLSRFPSMMRSPTGGSIGSWASENGLAADSYASSFLDDFKNNKSKSFELSEIADHIAEFSVDQYGSRFIQQKLETASEEEKNMVFPEILSHSQTLMIDVFGNYVIQKFFEHGSESQRKQLANQLCGRVLSLSLQMYGCRVIQKALEVVDVEQQNQMVLELDGSVMKCVRDQNGNHVIQKCIECVPQDRIQFIITAFYGQVVQLSMHPYGCRVIQRVLEHCDDPETQCTMMEEIMQSVCSLAQDQYGNYVVQHVLQHGKPHERSAIICKLAGQIVPMSQQKYASNVVEKCLTYGTPEERQLLINEMLGSTDENEPLQAMMKDQFANYVVQKVLETCDDQNRELILSRIKVHLNALKRYTYGKHIVARVEKLVIAGERRTGMPSSYS</sequence>
<dbReference type="EMBL" id="JAUJYO010000009">
    <property type="protein sequence ID" value="KAK1308709.1"/>
    <property type="molecule type" value="Genomic_DNA"/>
</dbReference>
<evidence type="ECO:0000256" key="3">
    <source>
        <dbReference type="ARBA" id="ARBA00022737"/>
    </source>
</evidence>
<dbReference type="InterPro" id="IPR012940">
    <property type="entry name" value="NABP"/>
</dbReference>
<dbReference type="PANTHER" id="PTHR12537:SF12">
    <property type="entry name" value="MATERNAL PROTEIN PUMILIO"/>
    <property type="match status" value="1"/>
</dbReference>
<dbReference type="GO" id="GO:0003729">
    <property type="term" value="F:mRNA binding"/>
    <property type="evidence" value="ECO:0007669"/>
    <property type="project" value="TreeGrafter"/>
</dbReference>
<dbReference type="SUPFAM" id="SSF48371">
    <property type="entry name" value="ARM repeat"/>
    <property type="match status" value="1"/>
</dbReference>
<dbReference type="Gene3D" id="1.25.10.10">
    <property type="entry name" value="Leucine-rich Repeat Variant"/>
    <property type="match status" value="1"/>
</dbReference>
<dbReference type="InterPro" id="IPR011989">
    <property type="entry name" value="ARM-like"/>
</dbReference>
<comment type="subcellular location">
    <subcellularLocation>
        <location evidence="1">Cytoplasm</location>
    </subcellularLocation>
</comment>
<dbReference type="PANTHER" id="PTHR12537">
    <property type="entry name" value="RNA BINDING PROTEIN PUMILIO-RELATED"/>
    <property type="match status" value="1"/>
</dbReference>
<evidence type="ECO:0000256" key="2">
    <source>
        <dbReference type="ARBA" id="ARBA00022490"/>
    </source>
</evidence>
<name>A0AAV9E739_ACOCL</name>
<reference evidence="10" key="1">
    <citation type="journal article" date="2023" name="Nat. Commun.">
        <title>Diploid and tetraploid genomes of Acorus and the evolution of monocots.</title>
        <authorList>
            <person name="Ma L."/>
            <person name="Liu K.W."/>
            <person name="Li Z."/>
            <person name="Hsiao Y.Y."/>
            <person name="Qi Y."/>
            <person name="Fu T."/>
            <person name="Tang G.D."/>
            <person name="Zhang D."/>
            <person name="Sun W.H."/>
            <person name="Liu D.K."/>
            <person name="Li Y."/>
            <person name="Chen G.Z."/>
            <person name="Liu X.D."/>
            <person name="Liao X.Y."/>
            <person name="Jiang Y.T."/>
            <person name="Yu X."/>
            <person name="Hao Y."/>
            <person name="Huang J."/>
            <person name="Zhao X.W."/>
            <person name="Ke S."/>
            <person name="Chen Y.Y."/>
            <person name="Wu W.L."/>
            <person name="Hsu J.L."/>
            <person name="Lin Y.F."/>
            <person name="Huang M.D."/>
            <person name="Li C.Y."/>
            <person name="Huang L."/>
            <person name="Wang Z.W."/>
            <person name="Zhao X."/>
            <person name="Zhong W.Y."/>
            <person name="Peng D.H."/>
            <person name="Ahmad S."/>
            <person name="Lan S."/>
            <person name="Zhang J.S."/>
            <person name="Tsai W.C."/>
            <person name="Van de Peer Y."/>
            <person name="Liu Z.J."/>
        </authorList>
    </citation>
    <scope>NUCLEOTIDE SEQUENCE</scope>
    <source>
        <strain evidence="10">CP</strain>
    </source>
</reference>
<dbReference type="GO" id="GO:0006417">
    <property type="term" value="P:regulation of translation"/>
    <property type="evidence" value="ECO:0007669"/>
    <property type="project" value="UniProtKB-KW"/>
</dbReference>
<evidence type="ECO:0000256" key="4">
    <source>
        <dbReference type="ARBA" id="ARBA00022845"/>
    </source>
</evidence>
<feature type="repeat" description="Pumilio" evidence="7">
    <location>
        <begin position="802"/>
        <end position="837"/>
    </location>
</feature>
<keyword evidence="4" id="KW-0810">Translation regulation</keyword>
<dbReference type="PROSITE" id="PS50303">
    <property type="entry name" value="PUM_HD"/>
    <property type="match status" value="1"/>
</dbReference>
<evidence type="ECO:0000256" key="1">
    <source>
        <dbReference type="ARBA" id="ARBA00004496"/>
    </source>
</evidence>
<dbReference type="InterPro" id="IPR016024">
    <property type="entry name" value="ARM-type_fold"/>
</dbReference>